<name>D3VRQ2_MYCAA</name>
<protein>
    <submittedName>
        <fullName evidence="1">Uncharacterized protein</fullName>
    </submittedName>
</protein>
<dbReference type="EMBL" id="FP671138">
    <property type="protein sequence ID" value="CBH41000.1"/>
    <property type="molecule type" value="Genomic_DNA"/>
</dbReference>
<organism evidence="1 2">
    <name type="scientific">Mycoplasmopsis agalactiae</name>
    <name type="common">Mycoplasma agalactiae</name>
    <dbReference type="NCBI Taxonomy" id="2110"/>
    <lineage>
        <taxon>Bacteria</taxon>
        <taxon>Bacillati</taxon>
        <taxon>Mycoplasmatota</taxon>
        <taxon>Mycoplasmoidales</taxon>
        <taxon>Metamycoplasmataceae</taxon>
        <taxon>Mycoplasmopsis</taxon>
    </lineage>
</organism>
<dbReference type="Proteomes" id="UP000006902">
    <property type="component" value="Chromosome"/>
</dbReference>
<reference evidence="2" key="1">
    <citation type="journal article" date="2010" name="BMC Genomics">
        <title>Comparative genomic and proteomic analyses of two Mycoplasma agalactiae strains: clues to the macro- and micro-events that are shaping mycoplasma diversity.</title>
        <authorList>
            <person name="Nouvel L.X."/>
            <person name="Sirand-Pugnet P."/>
            <person name="Marenda M.S."/>
            <person name="Sagne E."/>
            <person name="Barbe V."/>
            <person name="Mangenot S."/>
            <person name="Schenowitz C."/>
            <person name="Jacob D."/>
            <person name="Barre A."/>
            <person name="Claverol S."/>
            <person name="Blanchard A."/>
            <person name="Citti C."/>
        </authorList>
    </citation>
    <scope>NUCLEOTIDE SEQUENCE [LARGE SCALE GENOMIC DNA]</scope>
    <source>
        <strain evidence="2">5632</strain>
    </source>
</reference>
<evidence type="ECO:0000313" key="2">
    <source>
        <dbReference type="Proteomes" id="UP000006902"/>
    </source>
</evidence>
<gene>
    <name evidence="1" type="ordered locus">MAGa7990</name>
</gene>
<dbReference type="RefSeq" id="WP_013022316.1">
    <property type="nucleotide sequence ID" value="NC_013948.1"/>
</dbReference>
<dbReference type="eggNOG" id="ENOG5030MT6">
    <property type="taxonomic scope" value="Bacteria"/>
</dbReference>
<dbReference type="AlphaFoldDB" id="D3VRQ2"/>
<dbReference type="KEGG" id="mal:MAGa7990"/>
<accession>D3VRQ2</accession>
<dbReference type="Gene3D" id="2.30.30.180">
    <property type="entry name" value="Ribosome maturation factor RimP, C-terminal domain"/>
    <property type="match status" value="1"/>
</dbReference>
<sequence length="148" mass="17028">MNWKSLLVEKFGNKINDVKIVNEDGLLILEVIASSRDLKDIEELTKIVNDYIDSLNVEFDFDSLSISSPGFKMDYETDELGNHIGEIVDVKLNKNVNKLDFYTGEILENNPESILLKWNCKGQFRKVEIEKANIKKISINIEYASRNK</sequence>
<dbReference type="InterPro" id="IPR035956">
    <property type="entry name" value="RimP_N_sf"/>
</dbReference>
<dbReference type="OrthoDB" id="399086at2"/>
<proteinExistence type="predicted"/>
<dbReference type="SUPFAM" id="SSF75420">
    <property type="entry name" value="YhbC-like, N-terminal domain"/>
    <property type="match status" value="1"/>
</dbReference>
<dbReference type="NCBIfam" id="NF011237">
    <property type="entry name" value="PRK14644.1-1"/>
    <property type="match status" value="1"/>
</dbReference>
<dbReference type="SUPFAM" id="SSF74942">
    <property type="entry name" value="YhbC-like, C-terminal domain"/>
    <property type="match status" value="1"/>
</dbReference>
<dbReference type="InterPro" id="IPR036847">
    <property type="entry name" value="RimP_C_sf"/>
</dbReference>
<evidence type="ECO:0000313" key="1">
    <source>
        <dbReference type="EMBL" id="CBH41000.1"/>
    </source>
</evidence>